<evidence type="ECO:0000256" key="5">
    <source>
        <dbReference type="RuleBase" id="RU363076"/>
    </source>
</evidence>
<dbReference type="CDD" id="cd06662">
    <property type="entry name" value="SURF1"/>
    <property type="match status" value="1"/>
</dbReference>
<dbReference type="EMBL" id="LXFE01002311">
    <property type="protein sequence ID" value="OLL23083.1"/>
    <property type="molecule type" value="Genomic_DNA"/>
</dbReference>
<proteinExistence type="inferred from homology"/>
<accession>A0A1U7LKG3</accession>
<keyword evidence="2 5" id="KW-0812">Transmembrane</keyword>
<comment type="similarity">
    <text evidence="5">Belongs to the SURF1 family.</text>
</comment>
<dbReference type="GO" id="GO:0033617">
    <property type="term" value="P:mitochondrial respiratory chain complex IV assembly"/>
    <property type="evidence" value="ECO:0007669"/>
    <property type="project" value="TreeGrafter"/>
</dbReference>
<keyword evidence="4 5" id="KW-0472">Membrane</keyword>
<feature type="transmembrane region" description="Helical" evidence="5">
    <location>
        <begin position="199"/>
        <end position="220"/>
    </location>
</feature>
<dbReference type="AlphaFoldDB" id="A0A1U7LKG3"/>
<comment type="caution">
    <text evidence="6">The sequence shown here is derived from an EMBL/GenBank/DDBJ whole genome shotgun (WGS) entry which is preliminary data.</text>
</comment>
<gene>
    <name evidence="6" type="ORF">NEOLI_001230</name>
</gene>
<dbReference type="InterPro" id="IPR002994">
    <property type="entry name" value="Surf1/Shy1"/>
</dbReference>
<keyword evidence="5" id="KW-0999">Mitochondrion inner membrane</keyword>
<evidence type="ECO:0000313" key="7">
    <source>
        <dbReference type="Proteomes" id="UP000186594"/>
    </source>
</evidence>
<dbReference type="Proteomes" id="UP000186594">
    <property type="component" value="Unassembled WGS sequence"/>
</dbReference>
<organism evidence="6 7">
    <name type="scientific">Neolecta irregularis (strain DAH-3)</name>
    <dbReference type="NCBI Taxonomy" id="1198029"/>
    <lineage>
        <taxon>Eukaryota</taxon>
        <taxon>Fungi</taxon>
        <taxon>Dikarya</taxon>
        <taxon>Ascomycota</taxon>
        <taxon>Taphrinomycotina</taxon>
        <taxon>Neolectales</taxon>
        <taxon>Neolectaceae</taxon>
        <taxon>Neolecta</taxon>
    </lineage>
</organism>
<comment type="function">
    <text evidence="5">Probably involved in the biogenesis of the COX complex.</text>
</comment>
<dbReference type="PANTHER" id="PTHR23427:SF2">
    <property type="entry name" value="SURFEIT LOCUS PROTEIN 1"/>
    <property type="match status" value="1"/>
</dbReference>
<dbReference type="PROSITE" id="PS50895">
    <property type="entry name" value="SURF1"/>
    <property type="match status" value="1"/>
</dbReference>
<evidence type="ECO:0000256" key="1">
    <source>
        <dbReference type="ARBA" id="ARBA00004370"/>
    </source>
</evidence>
<evidence type="ECO:0000256" key="4">
    <source>
        <dbReference type="ARBA" id="ARBA00023136"/>
    </source>
</evidence>
<keyword evidence="7" id="KW-1185">Reference proteome</keyword>
<comment type="caution">
    <text evidence="5">Lacks conserved residue(s) required for the propagation of feature annotation.</text>
</comment>
<protein>
    <recommendedName>
        <fullName evidence="5">SURF1-like protein</fullName>
    </recommendedName>
</protein>
<dbReference type="GO" id="GO:0005743">
    <property type="term" value="C:mitochondrial inner membrane"/>
    <property type="evidence" value="ECO:0007669"/>
    <property type="project" value="UniProtKB-SubCell"/>
</dbReference>
<comment type="subcellular location">
    <subcellularLocation>
        <location evidence="1">Membrane</location>
    </subcellularLocation>
    <subcellularLocation>
        <location evidence="5">Mitochondrion inner membrane</location>
        <topology evidence="5">Multi-pass membrane protein</topology>
    </subcellularLocation>
</comment>
<name>A0A1U7LKG3_NEOID</name>
<dbReference type="InterPro" id="IPR045214">
    <property type="entry name" value="Surf1/Surf4"/>
</dbReference>
<keyword evidence="3 5" id="KW-1133">Transmembrane helix</keyword>
<dbReference type="OMA" id="WYSRDVA"/>
<sequence length="235" mass="27496">MPVCSMALGTWQVYRHRWKSDLIEKYTSRLNMKPILCPDDLDPEHARENWDHRKVLVKGKWRHDLEMLVGIRTRDGRGGFHVITPLQRQDGSKVLVNRGWIASKFRDQESRKLGLPEDEVVVHALVRPHPRKNIFTPENKPHEDKFYFTDVPQMVELTMSKPIYLENIIEDDDFKADMDAKCGIPIGRNPTINLSNNHLSYIFTWYALAGATSLMLYFLLRKPKNPIQAKIYRTE</sequence>
<dbReference type="STRING" id="1198029.A0A1U7LKG3"/>
<dbReference type="OrthoDB" id="10040024at2759"/>
<reference evidence="6 7" key="1">
    <citation type="submission" date="2016-04" db="EMBL/GenBank/DDBJ databases">
        <title>Evolutionary innovation and constraint leading to complex multicellularity in the Ascomycota.</title>
        <authorList>
            <person name="Cisse O."/>
            <person name="Nguyen A."/>
            <person name="Hewitt D.A."/>
            <person name="Jedd G."/>
            <person name="Stajich J.E."/>
        </authorList>
    </citation>
    <scope>NUCLEOTIDE SEQUENCE [LARGE SCALE GENOMIC DNA]</scope>
    <source>
        <strain evidence="6 7">DAH-3</strain>
    </source>
</reference>
<evidence type="ECO:0000256" key="2">
    <source>
        <dbReference type="ARBA" id="ARBA00022692"/>
    </source>
</evidence>
<dbReference type="PANTHER" id="PTHR23427">
    <property type="entry name" value="SURFEIT LOCUS PROTEIN"/>
    <property type="match status" value="1"/>
</dbReference>
<evidence type="ECO:0000256" key="3">
    <source>
        <dbReference type="ARBA" id="ARBA00022989"/>
    </source>
</evidence>
<keyword evidence="5" id="KW-0496">Mitochondrion</keyword>
<dbReference type="Pfam" id="PF02104">
    <property type="entry name" value="SURF1"/>
    <property type="match status" value="1"/>
</dbReference>
<evidence type="ECO:0000313" key="6">
    <source>
        <dbReference type="EMBL" id="OLL23083.1"/>
    </source>
</evidence>